<dbReference type="CDD" id="cd16488">
    <property type="entry name" value="mRING-H2-C3H3C2_Mio-like"/>
    <property type="match status" value="1"/>
</dbReference>
<dbReference type="PANTHER" id="PTHR46170:SF1">
    <property type="entry name" value="GATOR COMPLEX PROTEIN WDR59"/>
    <property type="match status" value="1"/>
</dbReference>
<evidence type="ECO:0000256" key="3">
    <source>
        <dbReference type="SAM" id="MobiDB-lite"/>
    </source>
</evidence>
<accession>A0A7S4F2V0</accession>
<dbReference type="GO" id="GO:0035859">
    <property type="term" value="C:Seh1-associated complex"/>
    <property type="evidence" value="ECO:0007669"/>
    <property type="project" value="TreeGrafter"/>
</dbReference>
<reference evidence="5" key="1">
    <citation type="submission" date="2021-01" db="EMBL/GenBank/DDBJ databases">
        <authorList>
            <person name="Corre E."/>
            <person name="Pelletier E."/>
            <person name="Niang G."/>
            <person name="Scheremetjew M."/>
            <person name="Finn R."/>
            <person name="Kale V."/>
            <person name="Holt S."/>
            <person name="Cochrane G."/>
            <person name="Meng A."/>
            <person name="Brown T."/>
            <person name="Cohen L."/>
        </authorList>
    </citation>
    <scope>NUCLEOTIDE SEQUENCE</scope>
    <source>
        <strain evidence="5">CCMP645</strain>
    </source>
</reference>
<feature type="region of interest" description="Disordered" evidence="3">
    <location>
        <begin position="723"/>
        <end position="746"/>
    </location>
</feature>
<feature type="region of interest" description="Disordered" evidence="3">
    <location>
        <begin position="46"/>
        <end position="140"/>
    </location>
</feature>
<dbReference type="GO" id="GO:1904263">
    <property type="term" value="P:positive regulation of TORC1 signaling"/>
    <property type="evidence" value="ECO:0007669"/>
    <property type="project" value="TreeGrafter"/>
</dbReference>
<feature type="compositionally biased region" description="Low complexity" evidence="3">
    <location>
        <begin position="167"/>
        <end position="178"/>
    </location>
</feature>
<feature type="compositionally biased region" description="Low complexity" evidence="3">
    <location>
        <begin position="72"/>
        <end position="107"/>
    </location>
</feature>
<proteinExistence type="predicted"/>
<dbReference type="AlphaFoldDB" id="A0A7S4F2V0"/>
<keyword evidence="2" id="KW-0677">Repeat</keyword>
<gene>
    <name evidence="5" type="ORF">PCAR00345_LOCUS21608</name>
</gene>
<dbReference type="InterPro" id="IPR049566">
    <property type="entry name" value="WDR59_RTC1-like_RING_Znf"/>
</dbReference>
<dbReference type="GO" id="GO:0035591">
    <property type="term" value="F:signaling adaptor activity"/>
    <property type="evidence" value="ECO:0007669"/>
    <property type="project" value="TreeGrafter"/>
</dbReference>
<feature type="compositionally biased region" description="Low complexity" evidence="3">
    <location>
        <begin position="778"/>
        <end position="788"/>
    </location>
</feature>
<name>A0A7S4F2V0_CHRCT</name>
<dbReference type="PANTHER" id="PTHR46170">
    <property type="entry name" value="GATOR COMPLEX PROTEIN WDR59"/>
    <property type="match status" value="1"/>
</dbReference>
<keyword evidence="1" id="KW-0853">WD repeat</keyword>
<organism evidence="5">
    <name type="scientific">Chrysotila carterae</name>
    <name type="common">Marine alga</name>
    <name type="synonym">Syracosphaera carterae</name>
    <dbReference type="NCBI Taxonomy" id="13221"/>
    <lineage>
        <taxon>Eukaryota</taxon>
        <taxon>Haptista</taxon>
        <taxon>Haptophyta</taxon>
        <taxon>Prymnesiophyceae</taxon>
        <taxon>Isochrysidales</taxon>
        <taxon>Isochrysidaceae</taxon>
        <taxon>Chrysotila</taxon>
    </lineage>
</organism>
<evidence type="ECO:0000256" key="1">
    <source>
        <dbReference type="ARBA" id="ARBA00022574"/>
    </source>
</evidence>
<dbReference type="InterPro" id="IPR049567">
    <property type="entry name" value="WDR59-like"/>
</dbReference>
<dbReference type="GO" id="GO:0005774">
    <property type="term" value="C:vacuolar membrane"/>
    <property type="evidence" value="ECO:0007669"/>
    <property type="project" value="TreeGrafter"/>
</dbReference>
<feature type="domain" description="WDR59/RTC1-like RING zinc finger" evidence="4">
    <location>
        <begin position="832"/>
        <end position="892"/>
    </location>
</feature>
<feature type="region of interest" description="Disordered" evidence="3">
    <location>
        <begin position="759"/>
        <end position="788"/>
    </location>
</feature>
<dbReference type="EMBL" id="HBIZ01033885">
    <property type="protein sequence ID" value="CAE0768996.1"/>
    <property type="molecule type" value="Transcribed_RNA"/>
</dbReference>
<sequence length="936" mass="99570">MRELRMQWKHVQPKGLPRVRILPSDGCAKLELPICVELRMSDGVCTDDSDDEVSELASPATTQGADAETPKRSFSSRSATRAAAPERSLAPACAAERAPAAPAAAESGDGGAERLSGACAEAETRASACTPPPEPSRPRLEVGVPCERALLQGVGAQGADGARPFESAASSAPSSPASQAGTDGLPVLIAAAKLTVTERPGGIFMPDFQALMPAESAGWRDAEQSQSSHATFDPAVLGDAWVSKLASYDASVMLPSDAVSLLLAEVNGSLAEVRCNNASALIEMMRAVLAGAQRTQALLSMRAWRRVREQPSRSRFGERGAAAELIGPSLALPASESFDKDNYTNFERLPSPRTSGASFNQCGLLVSFGCRPSPYAGLSDAEQPRTYQEFLGLVQGLHLAPIVWLQQAAADEGLHAALFDRHQDDEHSQPYDDEAEDADEDDQLYVNDVLSQDGGGGSGLLSGAPRGRLRGGGSRVSGQGRLRLLSRLGDAAVTEVGWTDAVAYFEVEPRLAARYALDALTVERGGRERSGAATAAFLCAHNAQLALQAGRADLWRIWQMAACASSCVARDRSKLDSQPNVASLTEYSMALPTFSALICDCVRRRDAQTCTLLCCVCAGIGFAVDGLPGLTRDYAARCKWLHDLYCDVLLRWGFFVQRAHILKHSRRVFSEGKLPSNPPTPLQSDMCLPALLEARSAMRDQAGPFEPETGRVQLTEVVDQAVESARLPSQTSQRRAGSFSAAPMAASNVGSPAKLRHALFGHGHSSSTDAITSRHALQHTSSQQGLGQSSVGLDVLGALCATDRSGSDSHLHKHGATATPARTGQAPLSRLPSCAVCSLPVRGLSWTCGSCGHGGHWPCIRGWFRYRQSGAEARAEDDLRTMCPTGCGCGCALVRKGESESEFFLPTDVRCVVTAPAQEIHVRFQNSDARVTQRKS</sequence>
<dbReference type="GO" id="GO:0034198">
    <property type="term" value="P:cellular response to amino acid starvation"/>
    <property type="evidence" value="ECO:0007669"/>
    <property type="project" value="TreeGrafter"/>
</dbReference>
<evidence type="ECO:0000256" key="2">
    <source>
        <dbReference type="ARBA" id="ARBA00022737"/>
    </source>
</evidence>
<feature type="region of interest" description="Disordered" evidence="3">
    <location>
        <begin position="452"/>
        <end position="476"/>
    </location>
</feature>
<protein>
    <recommendedName>
        <fullName evidence="4">WDR59/RTC1-like RING zinc finger domain-containing protein</fullName>
    </recommendedName>
</protein>
<dbReference type="Pfam" id="PF17120">
    <property type="entry name" value="zf-RING_16"/>
    <property type="match status" value="1"/>
</dbReference>
<feature type="region of interest" description="Disordered" evidence="3">
    <location>
        <begin position="155"/>
        <end position="181"/>
    </location>
</feature>
<evidence type="ECO:0000313" key="5">
    <source>
        <dbReference type="EMBL" id="CAE0768996.1"/>
    </source>
</evidence>
<evidence type="ECO:0000259" key="4">
    <source>
        <dbReference type="Pfam" id="PF17120"/>
    </source>
</evidence>